<dbReference type="Pfam" id="PF02653">
    <property type="entry name" value="BPD_transp_2"/>
    <property type="match status" value="1"/>
</dbReference>
<comment type="subcellular location">
    <subcellularLocation>
        <location evidence="1">Cell membrane</location>
        <topology evidence="1">Multi-pass membrane protein</topology>
    </subcellularLocation>
</comment>
<dbReference type="EMBL" id="BARU01026261">
    <property type="protein sequence ID" value="GAH75369.1"/>
    <property type="molecule type" value="Genomic_DNA"/>
</dbReference>
<dbReference type="PANTHER" id="PTHR30482:SF10">
    <property type="entry name" value="HIGH-AFFINITY BRANCHED-CHAIN AMINO ACID TRANSPORT PROTEIN BRAE"/>
    <property type="match status" value="1"/>
</dbReference>
<evidence type="ECO:0000313" key="7">
    <source>
        <dbReference type="EMBL" id="GAH75369.1"/>
    </source>
</evidence>
<feature type="transmembrane region" description="Helical" evidence="6">
    <location>
        <begin position="156"/>
        <end position="177"/>
    </location>
</feature>
<evidence type="ECO:0000256" key="6">
    <source>
        <dbReference type="SAM" id="Phobius"/>
    </source>
</evidence>
<evidence type="ECO:0008006" key="8">
    <source>
        <dbReference type="Google" id="ProtNLM"/>
    </source>
</evidence>
<comment type="caution">
    <text evidence="7">The sequence shown here is derived from an EMBL/GenBank/DDBJ whole genome shotgun (WGS) entry which is preliminary data.</text>
</comment>
<dbReference type="GO" id="GO:0005886">
    <property type="term" value="C:plasma membrane"/>
    <property type="evidence" value="ECO:0007669"/>
    <property type="project" value="UniProtKB-SubCell"/>
</dbReference>
<keyword evidence="3 6" id="KW-0812">Transmembrane</keyword>
<feature type="transmembrane region" description="Helical" evidence="6">
    <location>
        <begin position="183"/>
        <end position="201"/>
    </location>
</feature>
<evidence type="ECO:0000256" key="1">
    <source>
        <dbReference type="ARBA" id="ARBA00004651"/>
    </source>
</evidence>
<evidence type="ECO:0000256" key="4">
    <source>
        <dbReference type="ARBA" id="ARBA00022989"/>
    </source>
</evidence>
<proteinExistence type="predicted"/>
<organism evidence="7">
    <name type="scientific">marine sediment metagenome</name>
    <dbReference type="NCBI Taxonomy" id="412755"/>
    <lineage>
        <taxon>unclassified sequences</taxon>
        <taxon>metagenomes</taxon>
        <taxon>ecological metagenomes</taxon>
    </lineage>
</organism>
<feature type="transmembrane region" description="Helical" evidence="6">
    <location>
        <begin position="50"/>
        <end position="67"/>
    </location>
</feature>
<dbReference type="AlphaFoldDB" id="X1JAG5"/>
<keyword evidence="4 6" id="KW-1133">Transmembrane helix</keyword>
<evidence type="ECO:0000256" key="5">
    <source>
        <dbReference type="ARBA" id="ARBA00023136"/>
    </source>
</evidence>
<feature type="transmembrane region" description="Helical" evidence="6">
    <location>
        <begin position="102"/>
        <end position="121"/>
    </location>
</feature>
<dbReference type="InterPro" id="IPR043428">
    <property type="entry name" value="LivM-like"/>
</dbReference>
<evidence type="ECO:0000256" key="3">
    <source>
        <dbReference type="ARBA" id="ARBA00022692"/>
    </source>
</evidence>
<dbReference type="InterPro" id="IPR001851">
    <property type="entry name" value="ABC_transp_permease"/>
</dbReference>
<accession>X1JAG5</accession>
<reference evidence="7" key="1">
    <citation type="journal article" date="2014" name="Front. Microbiol.">
        <title>High frequency of phylogenetically diverse reductive dehalogenase-homologous genes in deep subseafloor sedimentary metagenomes.</title>
        <authorList>
            <person name="Kawai M."/>
            <person name="Futagami T."/>
            <person name="Toyoda A."/>
            <person name="Takaki Y."/>
            <person name="Nishi S."/>
            <person name="Hori S."/>
            <person name="Arai W."/>
            <person name="Tsubouchi T."/>
            <person name="Morono Y."/>
            <person name="Uchiyama I."/>
            <person name="Ito T."/>
            <person name="Fujiyama A."/>
            <person name="Inagaki F."/>
            <person name="Takami H."/>
        </authorList>
    </citation>
    <scope>NUCLEOTIDE SEQUENCE</scope>
    <source>
        <strain evidence="7">Expedition CK06-06</strain>
    </source>
</reference>
<evidence type="ECO:0000256" key="2">
    <source>
        <dbReference type="ARBA" id="ARBA00022475"/>
    </source>
</evidence>
<dbReference type="CDD" id="cd06581">
    <property type="entry name" value="TM_PBP1_LivM_like"/>
    <property type="match status" value="1"/>
</dbReference>
<protein>
    <recommendedName>
        <fullName evidence="8">Branched-chain amino acid ABC transporter permease</fullName>
    </recommendedName>
</protein>
<gene>
    <name evidence="7" type="ORF">S03H2_42210</name>
</gene>
<feature type="transmembrane region" description="Helical" evidence="6">
    <location>
        <begin position="133"/>
        <end position="149"/>
    </location>
</feature>
<keyword evidence="5 6" id="KW-0472">Membrane</keyword>
<sequence>WGLLAIGSIMLSDVVILIFKNEMWLTNGVWGIGGIPRPFGEMMSASTSDWVYMIISLAILIGAYFLLEKGVRSPWGRTLMIIKEDPILAEMMGKDVYRWSRMSWIIGCMYMGLGGAVYGHYIGYINPRSFDNVMITFLSLCMVVVGGSGNNKGSMLGAYVLWVTWTGTEILTSYLPATWQLRAPYIRVLAIGVAIILFLRFRPHGLIGREAAVSKMGENIKKVRVE</sequence>
<dbReference type="PANTHER" id="PTHR30482">
    <property type="entry name" value="HIGH-AFFINITY BRANCHED-CHAIN AMINO ACID TRANSPORT SYSTEM PERMEASE"/>
    <property type="match status" value="1"/>
</dbReference>
<dbReference type="GO" id="GO:0015658">
    <property type="term" value="F:branched-chain amino acid transmembrane transporter activity"/>
    <property type="evidence" value="ECO:0007669"/>
    <property type="project" value="InterPro"/>
</dbReference>
<feature type="non-terminal residue" evidence="7">
    <location>
        <position position="1"/>
    </location>
</feature>
<name>X1JAG5_9ZZZZ</name>
<keyword evidence="2" id="KW-1003">Cell membrane</keyword>